<sequence>MRMPSSLSVGSRAVTRFNHHQRTHCNCGDPVGSFFSFFNLGLSMIRVRIANSFDWVDLVLPNQWYKEFALTIAQWIEQRRRTNGRSSIRSCSSSSIRSNRFYCDARCKRWCCCSARCMRWCFSRVAHDVFFFVCILS</sequence>
<dbReference type="EMBL" id="NBSK02000004">
    <property type="protein sequence ID" value="KAJ0212519.1"/>
    <property type="molecule type" value="Genomic_DNA"/>
</dbReference>
<protein>
    <submittedName>
        <fullName evidence="1">Uncharacterized protein</fullName>
    </submittedName>
</protein>
<keyword evidence="2" id="KW-1185">Reference proteome</keyword>
<gene>
    <name evidence="1" type="ORF">LSAT_V11C400218880</name>
</gene>
<dbReference type="AlphaFoldDB" id="A0A9R1VVY3"/>
<proteinExistence type="predicted"/>
<comment type="caution">
    <text evidence="1">The sequence shown here is derived from an EMBL/GenBank/DDBJ whole genome shotgun (WGS) entry which is preliminary data.</text>
</comment>
<name>A0A9R1VVY3_LACSA</name>
<organism evidence="1 2">
    <name type="scientific">Lactuca sativa</name>
    <name type="common">Garden lettuce</name>
    <dbReference type="NCBI Taxonomy" id="4236"/>
    <lineage>
        <taxon>Eukaryota</taxon>
        <taxon>Viridiplantae</taxon>
        <taxon>Streptophyta</taxon>
        <taxon>Embryophyta</taxon>
        <taxon>Tracheophyta</taxon>
        <taxon>Spermatophyta</taxon>
        <taxon>Magnoliopsida</taxon>
        <taxon>eudicotyledons</taxon>
        <taxon>Gunneridae</taxon>
        <taxon>Pentapetalae</taxon>
        <taxon>asterids</taxon>
        <taxon>campanulids</taxon>
        <taxon>Asterales</taxon>
        <taxon>Asteraceae</taxon>
        <taxon>Cichorioideae</taxon>
        <taxon>Cichorieae</taxon>
        <taxon>Lactucinae</taxon>
        <taxon>Lactuca</taxon>
    </lineage>
</organism>
<reference evidence="1 2" key="1">
    <citation type="journal article" date="2017" name="Nat. Commun.">
        <title>Genome assembly with in vitro proximity ligation data and whole-genome triplication in lettuce.</title>
        <authorList>
            <person name="Reyes-Chin-Wo S."/>
            <person name="Wang Z."/>
            <person name="Yang X."/>
            <person name="Kozik A."/>
            <person name="Arikit S."/>
            <person name="Song C."/>
            <person name="Xia L."/>
            <person name="Froenicke L."/>
            <person name="Lavelle D.O."/>
            <person name="Truco M.J."/>
            <person name="Xia R."/>
            <person name="Zhu S."/>
            <person name="Xu C."/>
            <person name="Xu H."/>
            <person name="Xu X."/>
            <person name="Cox K."/>
            <person name="Korf I."/>
            <person name="Meyers B.C."/>
            <person name="Michelmore R.W."/>
        </authorList>
    </citation>
    <scope>NUCLEOTIDE SEQUENCE [LARGE SCALE GENOMIC DNA]</scope>
    <source>
        <strain evidence="2">cv. Salinas</strain>
        <tissue evidence="1">Seedlings</tissue>
    </source>
</reference>
<accession>A0A9R1VVY3</accession>
<evidence type="ECO:0000313" key="2">
    <source>
        <dbReference type="Proteomes" id="UP000235145"/>
    </source>
</evidence>
<evidence type="ECO:0000313" key="1">
    <source>
        <dbReference type="EMBL" id="KAJ0212519.1"/>
    </source>
</evidence>
<dbReference type="Proteomes" id="UP000235145">
    <property type="component" value="Unassembled WGS sequence"/>
</dbReference>